<evidence type="ECO:0000259" key="10">
    <source>
        <dbReference type="Pfam" id="PF22638"/>
    </source>
</evidence>
<dbReference type="PANTHER" id="PTHR30033:SF1">
    <property type="entry name" value="FLAGELLAR HOOK-ASSOCIATED PROTEIN 1"/>
    <property type="match status" value="1"/>
</dbReference>
<evidence type="ECO:0000256" key="3">
    <source>
        <dbReference type="ARBA" id="ARBA00009677"/>
    </source>
</evidence>
<dbReference type="InterPro" id="IPR053927">
    <property type="entry name" value="FlgK_helical"/>
</dbReference>
<evidence type="ECO:0000256" key="4">
    <source>
        <dbReference type="ARBA" id="ARBA00016244"/>
    </source>
</evidence>
<proteinExistence type="inferred from homology"/>
<dbReference type="NCBIfam" id="TIGR02492">
    <property type="entry name" value="flgK_ends"/>
    <property type="match status" value="1"/>
</dbReference>
<evidence type="ECO:0000256" key="1">
    <source>
        <dbReference type="ARBA" id="ARBA00004365"/>
    </source>
</evidence>
<evidence type="ECO:0000256" key="6">
    <source>
        <dbReference type="ARBA" id="ARBA00023143"/>
    </source>
</evidence>
<dbReference type="Pfam" id="PF22638">
    <property type="entry name" value="FlgK_D1"/>
    <property type="match status" value="1"/>
</dbReference>
<keyword evidence="11" id="KW-0282">Flagellum</keyword>
<reference evidence="11 12" key="1">
    <citation type="journal article" date="2023" name="Int. J. Syst. Evol. Microbiol.">
        <title>Methylocystis iwaonis sp. nov., a type II methane-oxidizing bacterium from surface soil of a rice paddy field in Japan, and emended description of the genus Methylocystis (ex Whittenbury et al. 1970) Bowman et al. 1993.</title>
        <authorList>
            <person name="Kaise H."/>
            <person name="Sawadogo J.B."/>
            <person name="Alam M.S."/>
            <person name="Ueno C."/>
            <person name="Dianou D."/>
            <person name="Shinjo R."/>
            <person name="Asakawa S."/>
        </authorList>
    </citation>
    <scope>NUCLEOTIDE SEQUENCE [LARGE SCALE GENOMIC DNA]</scope>
    <source>
        <strain evidence="11 12">SS37A-Re</strain>
    </source>
</reference>
<keyword evidence="11" id="KW-0966">Cell projection</keyword>
<feature type="domain" description="Flagellar basal-body/hook protein C-terminal" evidence="9">
    <location>
        <begin position="451"/>
        <end position="487"/>
    </location>
</feature>
<sequence>MNLSIAGMIANTSLGTISNEISILSRNVSNANTPGYSTRVAQTSTGAGGAAEVNGVARITNPALFKSQLQSTSGGAQASAVYDGLSAIAQLLTTDSDGNSSSPSSLIGKLSSALQSYDAAPSNPTAAAGAVTAAKDLANSLNQATTTVQDVRRNADQQIEDSVTNINSILSKFEQVNNAIVAGAGAKRDITDLLDQRDSLLTQLSSEIGITTVTRPNNDMMIFTDSGVTLFETAPRAVTFQRNPALTAGASGNAVYVDGVQVTGNSTFATSVHSGKLAGLTQLRDSIAPAYQNQLDEIARGLVSAFSESDQTGGGAPTLPGLFTYPGATSIPGAMVSGLAGQIQVNANADPSQGGDPTRLRDGGISDPGNPAYTYNTSGGALYTARIEQMISSLSATQSFDPAAGLNTNTSLTAFASASDGWLSAQKQQAHSADTYQSAMLNQSVQALSNAVGVNLDSQMAKMLELENSYQATAKLLASIDALYTTLFNAIRP</sequence>
<evidence type="ECO:0000256" key="7">
    <source>
        <dbReference type="SAM" id="Coils"/>
    </source>
</evidence>
<keyword evidence="11" id="KW-0969">Cilium</keyword>
<feature type="domain" description="Flagellar hook-associated protein FlgK helical" evidence="10">
    <location>
        <begin position="99"/>
        <end position="313"/>
    </location>
</feature>
<organism evidence="11 12">
    <name type="scientific">Methylocystis iwaonis</name>
    <dbReference type="NCBI Taxonomy" id="2885079"/>
    <lineage>
        <taxon>Bacteria</taxon>
        <taxon>Pseudomonadati</taxon>
        <taxon>Pseudomonadota</taxon>
        <taxon>Alphaproteobacteria</taxon>
        <taxon>Hyphomicrobiales</taxon>
        <taxon>Methylocystaceae</taxon>
        <taxon>Methylocystis</taxon>
    </lineage>
</organism>
<feature type="coiled-coil region" evidence="7">
    <location>
        <begin position="134"/>
        <end position="161"/>
    </location>
</feature>
<dbReference type="EMBL" id="AP027142">
    <property type="protein sequence ID" value="BDV32984.1"/>
    <property type="molecule type" value="Genomic_DNA"/>
</dbReference>
<dbReference type="Pfam" id="PF06429">
    <property type="entry name" value="Flg_bbr_C"/>
    <property type="match status" value="1"/>
</dbReference>
<dbReference type="SUPFAM" id="SSF64518">
    <property type="entry name" value="Phase 1 flagellin"/>
    <property type="match status" value="1"/>
</dbReference>
<protein>
    <recommendedName>
        <fullName evidence="4">Flagellar hook-associated protein 1</fullName>
    </recommendedName>
</protein>
<dbReference type="RefSeq" id="WP_281930277.1">
    <property type="nucleotide sequence ID" value="NZ_AP027142.1"/>
</dbReference>
<dbReference type="PANTHER" id="PTHR30033">
    <property type="entry name" value="FLAGELLAR HOOK-ASSOCIATED PROTEIN 1"/>
    <property type="match status" value="1"/>
</dbReference>
<evidence type="ECO:0000313" key="11">
    <source>
        <dbReference type="EMBL" id="BDV32984.1"/>
    </source>
</evidence>
<gene>
    <name evidence="11" type="primary">flgK</name>
    <name evidence="11" type="ORF">SS37A_05130</name>
</gene>
<comment type="subcellular location">
    <subcellularLocation>
        <location evidence="1">Bacterial flagellum</location>
    </subcellularLocation>
    <subcellularLocation>
        <location evidence="2">Secreted</location>
    </subcellularLocation>
</comment>
<comment type="similarity">
    <text evidence="3">Belongs to the flagella basal body rod proteins family.</text>
</comment>
<dbReference type="InterPro" id="IPR002371">
    <property type="entry name" value="FlgK"/>
</dbReference>
<evidence type="ECO:0000256" key="2">
    <source>
        <dbReference type="ARBA" id="ARBA00004613"/>
    </source>
</evidence>
<dbReference type="Proteomes" id="UP001317629">
    <property type="component" value="Chromosome"/>
</dbReference>
<feature type="region of interest" description="Disordered" evidence="8">
    <location>
        <begin position="346"/>
        <end position="370"/>
    </location>
</feature>
<keyword evidence="7" id="KW-0175">Coiled coil</keyword>
<name>A0ABM8E4V0_9HYPH</name>
<keyword evidence="12" id="KW-1185">Reference proteome</keyword>
<accession>A0ABM8E4V0</accession>
<evidence type="ECO:0000256" key="5">
    <source>
        <dbReference type="ARBA" id="ARBA00022525"/>
    </source>
</evidence>
<keyword evidence="6" id="KW-0975">Bacterial flagellum</keyword>
<evidence type="ECO:0000313" key="12">
    <source>
        <dbReference type="Proteomes" id="UP001317629"/>
    </source>
</evidence>
<dbReference type="InterPro" id="IPR010930">
    <property type="entry name" value="Flg_bb/hook_C_dom"/>
</dbReference>
<evidence type="ECO:0000256" key="8">
    <source>
        <dbReference type="SAM" id="MobiDB-lite"/>
    </source>
</evidence>
<evidence type="ECO:0000259" key="9">
    <source>
        <dbReference type="Pfam" id="PF06429"/>
    </source>
</evidence>
<keyword evidence="5" id="KW-0964">Secreted</keyword>